<evidence type="ECO:0000313" key="2">
    <source>
        <dbReference type="Proteomes" id="UP000194857"/>
    </source>
</evidence>
<accession>A0A241XRE4</accession>
<gene>
    <name evidence="1" type="ORF">CAZ10_09540</name>
</gene>
<dbReference type="Proteomes" id="UP000194857">
    <property type="component" value="Unassembled WGS sequence"/>
</dbReference>
<dbReference type="RefSeq" id="WP_065085729.1">
    <property type="nucleotide sequence ID" value="NZ_NFFZ01000004.1"/>
</dbReference>
<evidence type="ECO:0000313" key="1">
    <source>
        <dbReference type="EMBL" id="OTI63072.1"/>
    </source>
</evidence>
<reference evidence="1 2" key="1">
    <citation type="submission" date="2017-05" db="EMBL/GenBank/DDBJ databases">
        <authorList>
            <person name="Song R."/>
            <person name="Chenine A.L."/>
            <person name="Ruprecht R.M."/>
        </authorList>
    </citation>
    <scope>NUCLEOTIDE SEQUENCE [LARGE SCALE GENOMIC DNA]</scope>
    <source>
        <strain evidence="1 2">S567_C10_BS</strain>
    </source>
</reference>
<sequence length="145" mass="15884">MSLLLTAVSEQLDLTSSAELIPPTLSVECQVSKCRWEGDPRNDYATGTLIGRIATAIGTIEICIRWTAAGQPLLEQGWAIREAPHLKGAYIKAEAPIFGDEGPLQAESDELDGLAYDFWSYRDISGLIEPMLPARTEPRPTGQRL</sequence>
<protein>
    <submittedName>
        <fullName evidence="1">Uncharacterized protein</fullName>
    </submittedName>
</protein>
<comment type="caution">
    <text evidence="1">The sequence shown here is derived from an EMBL/GenBank/DDBJ whole genome shotgun (WGS) entry which is preliminary data.</text>
</comment>
<organism evidence="1 2">
    <name type="scientific">Pseudomonas aeruginosa</name>
    <dbReference type="NCBI Taxonomy" id="287"/>
    <lineage>
        <taxon>Bacteria</taxon>
        <taxon>Pseudomonadati</taxon>
        <taxon>Pseudomonadota</taxon>
        <taxon>Gammaproteobacteria</taxon>
        <taxon>Pseudomonadales</taxon>
        <taxon>Pseudomonadaceae</taxon>
        <taxon>Pseudomonas</taxon>
    </lineage>
</organism>
<dbReference type="AlphaFoldDB" id="A0A241XRE4"/>
<dbReference type="EMBL" id="NFFZ01000004">
    <property type="protein sequence ID" value="OTI63072.1"/>
    <property type="molecule type" value="Genomic_DNA"/>
</dbReference>
<proteinExistence type="predicted"/>
<name>A0A241XRE4_PSEAI</name>